<keyword evidence="3" id="KW-1185">Reference proteome</keyword>
<feature type="domain" description="N-acetyltransferase" evidence="1">
    <location>
        <begin position="103"/>
        <end position="200"/>
    </location>
</feature>
<protein>
    <recommendedName>
        <fullName evidence="1">N-acetyltransferase domain-containing protein</fullName>
    </recommendedName>
</protein>
<organism evidence="2 3">
    <name type="scientific">Stieleria marina</name>
    <dbReference type="NCBI Taxonomy" id="1930275"/>
    <lineage>
        <taxon>Bacteria</taxon>
        <taxon>Pseudomonadati</taxon>
        <taxon>Planctomycetota</taxon>
        <taxon>Planctomycetia</taxon>
        <taxon>Pirellulales</taxon>
        <taxon>Pirellulaceae</taxon>
        <taxon>Stieleria</taxon>
    </lineage>
</organism>
<dbReference type="OrthoDB" id="280622at2"/>
<evidence type="ECO:0000313" key="2">
    <source>
        <dbReference type="EMBL" id="QDT10629.1"/>
    </source>
</evidence>
<dbReference type="SUPFAM" id="SSF55729">
    <property type="entry name" value="Acyl-CoA N-acyltransferases (Nat)"/>
    <property type="match status" value="1"/>
</dbReference>
<accession>A0A517NU26</accession>
<dbReference type="EMBL" id="CP036526">
    <property type="protein sequence ID" value="QDT10629.1"/>
    <property type="molecule type" value="Genomic_DNA"/>
</dbReference>
<sequence>MGSQGNRDAPVNSVVKHLAGLRSRGFLYSVGVVVNRIVPASLFRFRLFSVYELATDCQWQVKSSGDVRSNGDAKNWKLICCRSDEQIREAEQLTFTTVNQDDPSAQHQTPWVVQSERDEIFVAGIWVTQGSFDEIDLGVRLLLPDDSRWLYSAYVDKDFRRRGIYRYLISNVIDRVSDEDAERALVSINPTNRASMAAHRTLLKRKIGTCVAVKMLCFSMCISSRPLSPRIGVTLQNKRRPIGLCCAGVNNVQR</sequence>
<evidence type="ECO:0000259" key="1">
    <source>
        <dbReference type="Pfam" id="PF00583"/>
    </source>
</evidence>
<evidence type="ECO:0000313" key="3">
    <source>
        <dbReference type="Proteomes" id="UP000319817"/>
    </source>
</evidence>
<name>A0A517NU26_9BACT</name>
<reference evidence="2 3" key="1">
    <citation type="submission" date="2019-02" db="EMBL/GenBank/DDBJ databases">
        <title>Deep-cultivation of Planctomycetes and their phenomic and genomic characterization uncovers novel biology.</title>
        <authorList>
            <person name="Wiegand S."/>
            <person name="Jogler M."/>
            <person name="Boedeker C."/>
            <person name="Pinto D."/>
            <person name="Vollmers J."/>
            <person name="Rivas-Marin E."/>
            <person name="Kohn T."/>
            <person name="Peeters S.H."/>
            <person name="Heuer A."/>
            <person name="Rast P."/>
            <person name="Oberbeckmann S."/>
            <person name="Bunk B."/>
            <person name="Jeske O."/>
            <person name="Meyerdierks A."/>
            <person name="Storesund J.E."/>
            <person name="Kallscheuer N."/>
            <person name="Luecker S."/>
            <person name="Lage O.M."/>
            <person name="Pohl T."/>
            <person name="Merkel B.J."/>
            <person name="Hornburger P."/>
            <person name="Mueller R.-W."/>
            <person name="Bruemmer F."/>
            <person name="Labrenz M."/>
            <person name="Spormann A.M."/>
            <person name="Op den Camp H."/>
            <person name="Overmann J."/>
            <person name="Amann R."/>
            <person name="Jetten M.S.M."/>
            <person name="Mascher T."/>
            <person name="Medema M.H."/>
            <person name="Devos D.P."/>
            <person name="Kaster A.-K."/>
            <person name="Ovreas L."/>
            <person name="Rohde M."/>
            <person name="Galperin M.Y."/>
            <person name="Jogler C."/>
        </authorList>
    </citation>
    <scope>NUCLEOTIDE SEQUENCE [LARGE SCALE GENOMIC DNA]</scope>
    <source>
        <strain evidence="2 3">K23_9</strain>
    </source>
</reference>
<gene>
    <name evidence="2" type="ORF">K239x_25860</name>
</gene>
<proteinExistence type="predicted"/>
<dbReference type="Pfam" id="PF00583">
    <property type="entry name" value="Acetyltransf_1"/>
    <property type="match status" value="1"/>
</dbReference>
<dbReference type="RefSeq" id="WP_145418328.1">
    <property type="nucleotide sequence ID" value="NZ_CP036526.1"/>
</dbReference>
<dbReference type="GO" id="GO:0016747">
    <property type="term" value="F:acyltransferase activity, transferring groups other than amino-acyl groups"/>
    <property type="evidence" value="ECO:0007669"/>
    <property type="project" value="InterPro"/>
</dbReference>
<dbReference type="AlphaFoldDB" id="A0A517NU26"/>
<dbReference type="InterPro" id="IPR000182">
    <property type="entry name" value="GNAT_dom"/>
</dbReference>
<dbReference type="Proteomes" id="UP000319817">
    <property type="component" value="Chromosome"/>
</dbReference>
<dbReference type="InterPro" id="IPR016181">
    <property type="entry name" value="Acyl_CoA_acyltransferase"/>
</dbReference>
<dbReference type="Gene3D" id="3.40.630.30">
    <property type="match status" value="1"/>
</dbReference>